<dbReference type="AlphaFoldDB" id="A0AAQ3MTI5"/>
<evidence type="ECO:0000313" key="2">
    <source>
        <dbReference type="Proteomes" id="UP001374535"/>
    </source>
</evidence>
<dbReference type="Proteomes" id="UP001374535">
    <property type="component" value="Chromosome 9"/>
</dbReference>
<sequence length="138" mass="16318">MALAFSHITPRSSVVPPRQTLGSTGQCGIYRERVSVKVPNEENARFRFRSCCHLHLPLRVLSMPRPRFHVHDAPPPLRTRQKVAEYYVELADRDRFLPWPQTLSNRRRSRFLRWQLHLPHQLPRIVPFFLFDSSIVII</sequence>
<evidence type="ECO:0000313" key="1">
    <source>
        <dbReference type="EMBL" id="WVY96826.1"/>
    </source>
</evidence>
<accession>A0AAQ3MTI5</accession>
<gene>
    <name evidence="1" type="ORF">V8G54_028977</name>
</gene>
<keyword evidence="2" id="KW-1185">Reference proteome</keyword>
<protein>
    <submittedName>
        <fullName evidence="1">Uncharacterized protein</fullName>
    </submittedName>
</protein>
<organism evidence="1 2">
    <name type="scientific">Vigna mungo</name>
    <name type="common">Black gram</name>
    <name type="synonym">Phaseolus mungo</name>
    <dbReference type="NCBI Taxonomy" id="3915"/>
    <lineage>
        <taxon>Eukaryota</taxon>
        <taxon>Viridiplantae</taxon>
        <taxon>Streptophyta</taxon>
        <taxon>Embryophyta</taxon>
        <taxon>Tracheophyta</taxon>
        <taxon>Spermatophyta</taxon>
        <taxon>Magnoliopsida</taxon>
        <taxon>eudicotyledons</taxon>
        <taxon>Gunneridae</taxon>
        <taxon>Pentapetalae</taxon>
        <taxon>rosids</taxon>
        <taxon>fabids</taxon>
        <taxon>Fabales</taxon>
        <taxon>Fabaceae</taxon>
        <taxon>Papilionoideae</taxon>
        <taxon>50 kb inversion clade</taxon>
        <taxon>NPAAA clade</taxon>
        <taxon>indigoferoid/millettioid clade</taxon>
        <taxon>Phaseoleae</taxon>
        <taxon>Vigna</taxon>
    </lineage>
</organism>
<dbReference type="EMBL" id="CP144692">
    <property type="protein sequence ID" value="WVY96826.1"/>
    <property type="molecule type" value="Genomic_DNA"/>
</dbReference>
<name>A0AAQ3MTI5_VIGMU</name>
<reference evidence="1 2" key="1">
    <citation type="journal article" date="2023" name="Life. Sci Alliance">
        <title>Evolutionary insights into 3D genome organization and epigenetic landscape of Vigna mungo.</title>
        <authorList>
            <person name="Junaid A."/>
            <person name="Singh B."/>
            <person name="Bhatia S."/>
        </authorList>
    </citation>
    <scope>NUCLEOTIDE SEQUENCE [LARGE SCALE GENOMIC DNA]</scope>
    <source>
        <strain evidence="1">Urdbean</strain>
    </source>
</reference>
<proteinExistence type="predicted"/>